<sequence length="424" mass="47927">MSVPAHATFTDVPTSNPYHTMLEQLEKEQIIQGYSDGSFRPNAIVTRAHVAVMINRAVDLPVIREAATFEDVPTTYPYYDDIQALYRAGIVDGANGKFNPRSQLTRGQLAKILTNVFQLPEQETTAFHDVPLHHQFNSAVGALVAAKATTGYANGTFRPSAKVTREHFAVFFYRLQFDDTLPLSDVDIPKLESYLNKLTKIQTNYGMFYASPSVPYDYVKRYANAFAQEEAHQLTKYIDAPLTSKPRFLVLDYAQDLPDYGGEVLHDANVLGWIHSLENVVVLTTNLQPTPLKVPDLALLNHEYFHWLLLNELDIRITTLWVEEALADNFGALFEENEARFIDTTLFAKAIANIQEEGFVNPYDPYSAESIAAIALLEQQFGAEAIKRYLHLCQQMDDEKAFAHVFNMSYNSMFDLVKDYLNAS</sequence>
<dbReference type="PANTHER" id="PTHR43308">
    <property type="entry name" value="OUTER MEMBRANE PROTEIN ALPHA-RELATED"/>
    <property type="match status" value="1"/>
</dbReference>
<accession>A0A1C0YUP0</accession>
<dbReference type="PANTHER" id="PTHR43308:SF5">
    <property type="entry name" value="S-LAYER PROTEIN _ PEPTIDOGLYCAN ENDO-BETA-N-ACETYLGLUCOSAMINIDASE"/>
    <property type="match status" value="1"/>
</dbReference>
<reference evidence="2 3" key="1">
    <citation type="submission" date="2016-07" db="EMBL/GenBank/DDBJ databases">
        <title>Caryophanon latum genome sequencing.</title>
        <authorList>
            <person name="Verma A."/>
            <person name="Pal Y."/>
            <person name="Krishnamurthi S."/>
        </authorList>
    </citation>
    <scope>NUCLEOTIDE SEQUENCE [LARGE SCALE GENOMIC DNA]</scope>
    <source>
        <strain evidence="2 3">DSM 14151</strain>
    </source>
</reference>
<evidence type="ECO:0000313" key="3">
    <source>
        <dbReference type="Proteomes" id="UP000093482"/>
    </source>
</evidence>
<evidence type="ECO:0000313" key="2">
    <source>
        <dbReference type="EMBL" id="OCS90875.1"/>
    </source>
</evidence>
<proteinExistence type="predicted"/>
<keyword evidence="3" id="KW-1185">Reference proteome</keyword>
<organism evidence="2 3">
    <name type="scientific">Caryophanon latum</name>
    <dbReference type="NCBI Taxonomy" id="33977"/>
    <lineage>
        <taxon>Bacteria</taxon>
        <taxon>Bacillati</taxon>
        <taxon>Bacillota</taxon>
        <taxon>Bacilli</taxon>
        <taxon>Bacillales</taxon>
        <taxon>Caryophanaceae</taxon>
        <taxon>Caryophanon</taxon>
    </lineage>
</organism>
<dbReference type="InterPro" id="IPR001119">
    <property type="entry name" value="SLH_dom"/>
</dbReference>
<dbReference type="Pfam" id="PF00395">
    <property type="entry name" value="SLH"/>
    <property type="match status" value="3"/>
</dbReference>
<dbReference type="InterPro" id="IPR051465">
    <property type="entry name" value="Cell_Envelope_Struct_Comp"/>
</dbReference>
<comment type="caution">
    <text evidence="2">The sequence shown here is derived from an EMBL/GenBank/DDBJ whole genome shotgun (WGS) entry which is preliminary data.</text>
</comment>
<feature type="domain" description="SLH" evidence="1">
    <location>
        <begin position="128"/>
        <end position="186"/>
    </location>
</feature>
<feature type="domain" description="SLH" evidence="1">
    <location>
        <begin position="69"/>
        <end position="127"/>
    </location>
</feature>
<gene>
    <name evidence="2" type="ORF">A6K76_02150</name>
</gene>
<feature type="domain" description="SLH" evidence="1">
    <location>
        <begin position="5"/>
        <end position="68"/>
    </location>
</feature>
<dbReference type="PROSITE" id="PS51272">
    <property type="entry name" value="SLH"/>
    <property type="match status" value="3"/>
</dbReference>
<dbReference type="Proteomes" id="UP000093482">
    <property type="component" value="Unassembled WGS sequence"/>
</dbReference>
<dbReference type="EMBL" id="MATO01000034">
    <property type="protein sequence ID" value="OCS90875.1"/>
    <property type="molecule type" value="Genomic_DNA"/>
</dbReference>
<evidence type="ECO:0000259" key="1">
    <source>
        <dbReference type="PROSITE" id="PS51272"/>
    </source>
</evidence>
<protein>
    <recommendedName>
        <fullName evidence="1">SLH domain-containing protein</fullName>
    </recommendedName>
</protein>
<dbReference type="AlphaFoldDB" id="A0A1C0YUP0"/>
<name>A0A1C0YUP0_9BACL</name>